<dbReference type="Proteomes" id="UP000509302">
    <property type="component" value="Chromosome"/>
</dbReference>
<evidence type="ECO:0000256" key="1">
    <source>
        <dbReference type="SAM" id="Phobius"/>
    </source>
</evidence>
<organism evidence="2 3">
    <name type="scientific">Costertonia aggregata</name>
    <dbReference type="NCBI Taxonomy" id="343403"/>
    <lineage>
        <taxon>Bacteria</taxon>
        <taxon>Pseudomonadati</taxon>
        <taxon>Bacteroidota</taxon>
        <taxon>Flavobacteriia</taxon>
        <taxon>Flavobacteriales</taxon>
        <taxon>Flavobacteriaceae</taxon>
        <taxon>Costertonia</taxon>
    </lineage>
</organism>
<keyword evidence="1" id="KW-0472">Membrane</keyword>
<accession>A0A7H9AQA8</accession>
<dbReference type="KEGG" id="cagg:HYG79_09760"/>
<feature type="transmembrane region" description="Helical" evidence="1">
    <location>
        <begin position="35"/>
        <end position="54"/>
    </location>
</feature>
<gene>
    <name evidence="2" type="ORF">HYG79_09760</name>
</gene>
<name>A0A7H9AQA8_9FLAO</name>
<dbReference type="EMBL" id="CP058595">
    <property type="protein sequence ID" value="QLG45619.1"/>
    <property type="molecule type" value="Genomic_DNA"/>
</dbReference>
<keyword evidence="3" id="KW-1185">Reference proteome</keyword>
<evidence type="ECO:0000313" key="2">
    <source>
        <dbReference type="EMBL" id="QLG45619.1"/>
    </source>
</evidence>
<protein>
    <submittedName>
        <fullName evidence="2">Uncharacterized protein</fullName>
    </submittedName>
</protein>
<sequence>MELFNRKNICAKFVYFKITTVRSSNLDSTFVKNNIVLKSFGALFFVFLYVLAMLRPVLPMLEYVVNQDYIAEFLCINKEKVKLNCNGKCYLMQRLSEQKEGKKPNVPKITIEEYPIGFVNIPKVAFTLYIYTTPYLATNYKNDYDFLYSDSNFRPPNTLRKFSFKT</sequence>
<evidence type="ECO:0000313" key="3">
    <source>
        <dbReference type="Proteomes" id="UP000509302"/>
    </source>
</evidence>
<dbReference type="AlphaFoldDB" id="A0A7H9AQA8"/>
<keyword evidence="1" id="KW-1133">Transmembrane helix</keyword>
<proteinExistence type="predicted"/>
<keyword evidence="1" id="KW-0812">Transmembrane</keyword>
<reference evidence="2 3" key="1">
    <citation type="journal article" date="2006" name="Int. J. Syst. Evol. Microbiol.">
        <title>Costertonia aggregata gen. nov., sp. nov., a mesophilic marine bacterium of the family Flavobacteriaceae, isolated from a mature biofilm.</title>
        <authorList>
            <person name="Kwon K.K."/>
            <person name="Lee Y.K."/>
            <person name="Lee H.K."/>
        </authorList>
    </citation>
    <scope>NUCLEOTIDE SEQUENCE [LARGE SCALE GENOMIC DNA]</scope>
    <source>
        <strain evidence="2 3">KCCM 42265</strain>
    </source>
</reference>
<dbReference type="RefSeq" id="WP_179241907.1">
    <property type="nucleotide sequence ID" value="NZ_CP058595.1"/>
</dbReference>